<dbReference type="RefSeq" id="WP_188221927.1">
    <property type="nucleotide sequence ID" value="NZ_JACVXD010000001.1"/>
</dbReference>
<dbReference type="Proteomes" id="UP000621516">
    <property type="component" value="Unassembled WGS sequence"/>
</dbReference>
<reference evidence="1 2" key="1">
    <citation type="journal article" date="2018" name="J. Microbiol.">
        <title>Aestuariibaculum marinum sp. nov., a marine bacterium isolated from seawater in South Korea.</title>
        <authorList>
            <person name="Choi J."/>
            <person name="Lee D."/>
            <person name="Jang J.H."/>
            <person name="Cha S."/>
            <person name="Seo T."/>
        </authorList>
    </citation>
    <scope>NUCLEOTIDE SEQUENCE [LARGE SCALE GENOMIC DNA]</scope>
    <source>
        <strain evidence="1 2">IP7</strain>
    </source>
</reference>
<protein>
    <submittedName>
        <fullName evidence="1">Uncharacterized protein</fullName>
    </submittedName>
</protein>
<dbReference type="AlphaFoldDB" id="A0A8J6U163"/>
<evidence type="ECO:0000313" key="1">
    <source>
        <dbReference type="EMBL" id="MBD0822610.1"/>
    </source>
</evidence>
<gene>
    <name evidence="1" type="ORF">ICJ85_01130</name>
</gene>
<comment type="caution">
    <text evidence="1">The sequence shown here is derived from an EMBL/GenBank/DDBJ whole genome shotgun (WGS) entry which is preliminary data.</text>
</comment>
<name>A0A8J6U163_9FLAO</name>
<sequence length="52" mass="6308">MKIEIKKTNGRWTLNGKQYHELENLEKTFMDGFFKHLKTNTINQIPYNHENN</sequence>
<accession>A0A8J6U163</accession>
<evidence type="ECO:0000313" key="2">
    <source>
        <dbReference type="Proteomes" id="UP000621516"/>
    </source>
</evidence>
<dbReference type="EMBL" id="JACVXD010000001">
    <property type="protein sequence ID" value="MBD0822610.1"/>
    <property type="molecule type" value="Genomic_DNA"/>
</dbReference>
<keyword evidence="2" id="KW-1185">Reference proteome</keyword>
<proteinExistence type="predicted"/>
<organism evidence="1 2">
    <name type="scientific">Aestuariibaculum marinum</name>
    <dbReference type="NCBI Taxonomy" id="2683592"/>
    <lineage>
        <taxon>Bacteria</taxon>
        <taxon>Pseudomonadati</taxon>
        <taxon>Bacteroidota</taxon>
        <taxon>Flavobacteriia</taxon>
        <taxon>Flavobacteriales</taxon>
        <taxon>Flavobacteriaceae</taxon>
    </lineage>
</organism>